<dbReference type="InterPro" id="IPR051531">
    <property type="entry name" value="N-acetyltransferase"/>
</dbReference>
<dbReference type="Gene3D" id="3.40.630.30">
    <property type="match status" value="1"/>
</dbReference>
<dbReference type="AlphaFoldDB" id="A0A4U8Q0B4"/>
<dbReference type="RefSeq" id="WP_138004152.1">
    <property type="nucleotide sequence ID" value="NZ_QGQD01000112.1"/>
</dbReference>
<dbReference type="PROSITE" id="PS51186">
    <property type="entry name" value="GNAT"/>
    <property type="match status" value="1"/>
</dbReference>
<gene>
    <name evidence="2" type="ORF">DSM106044_05476</name>
</gene>
<proteinExistence type="predicted"/>
<comment type="caution">
    <text evidence="2">The sequence shown here is derived from an EMBL/GenBank/DDBJ whole genome shotgun (WGS) entry which is preliminary data.</text>
</comment>
<dbReference type="Pfam" id="PF13302">
    <property type="entry name" value="Acetyltransf_3"/>
    <property type="match status" value="1"/>
</dbReference>
<evidence type="ECO:0000313" key="3">
    <source>
        <dbReference type="Proteomes" id="UP000306509"/>
    </source>
</evidence>
<dbReference type="PANTHER" id="PTHR43792">
    <property type="entry name" value="GNAT FAMILY, PUTATIVE (AFU_ORTHOLOGUE AFUA_3G00765)-RELATED-RELATED"/>
    <property type="match status" value="1"/>
</dbReference>
<reference evidence="2 3" key="1">
    <citation type="journal article" date="2019" name="Anaerobe">
        <title>Detection of Robinsoniella peoriensis in multiple bone samples of a trauma patient.</title>
        <authorList>
            <person name="Schrottner P."/>
            <person name="Hartwich K."/>
            <person name="Bunk B."/>
            <person name="Schober I."/>
            <person name="Helbig S."/>
            <person name="Rudolph W.W."/>
            <person name="Gunzer F."/>
        </authorList>
    </citation>
    <scope>NUCLEOTIDE SEQUENCE [LARGE SCALE GENOMIC DNA]</scope>
    <source>
        <strain evidence="2 3">DSM 106044</strain>
    </source>
</reference>
<dbReference type="Proteomes" id="UP000306509">
    <property type="component" value="Unassembled WGS sequence"/>
</dbReference>
<dbReference type="GO" id="GO:0016747">
    <property type="term" value="F:acyltransferase activity, transferring groups other than amino-acyl groups"/>
    <property type="evidence" value="ECO:0007669"/>
    <property type="project" value="InterPro"/>
</dbReference>
<sequence length="176" mass="20717">MKTPILETERLLLRSFSMDDAQAVFHGWENDPDVAKYMFWSSHNEIKKTIEWLIFETGKEDADDWYRWAFVRKDTGELIGTGLIYLEEEYNKYEISYNLSKKAWGNGYTTEAMKEIIRFAAEELNIKEIVGRHAIENPASKNVMTKLGFQFVKNIPYDCNGGTKTYEGKEYIWKRQ</sequence>
<feature type="domain" description="N-acetyltransferase" evidence="1">
    <location>
        <begin position="11"/>
        <end position="176"/>
    </location>
</feature>
<dbReference type="EMBL" id="QGQD01000112">
    <property type="protein sequence ID" value="TLC97678.1"/>
    <property type="molecule type" value="Genomic_DNA"/>
</dbReference>
<name>A0A4U8Q0B4_9FIRM</name>
<dbReference type="PANTHER" id="PTHR43792:SF16">
    <property type="entry name" value="N-ACETYLTRANSFERASE DOMAIN-CONTAINING PROTEIN"/>
    <property type="match status" value="1"/>
</dbReference>
<keyword evidence="3" id="KW-1185">Reference proteome</keyword>
<protein>
    <submittedName>
        <fullName evidence="2">Acetyltransferase (GNAT) family protein</fullName>
    </submittedName>
</protein>
<evidence type="ECO:0000259" key="1">
    <source>
        <dbReference type="PROSITE" id="PS51186"/>
    </source>
</evidence>
<dbReference type="SUPFAM" id="SSF55729">
    <property type="entry name" value="Acyl-CoA N-acyltransferases (Nat)"/>
    <property type="match status" value="1"/>
</dbReference>
<dbReference type="InterPro" id="IPR016181">
    <property type="entry name" value="Acyl_CoA_acyltransferase"/>
</dbReference>
<organism evidence="2 3">
    <name type="scientific">Robinsoniella peoriensis</name>
    <dbReference type="NCBI Taxonomy" id="180332"/>
    <lineage>
        <taxon>Bacteria</taxon>
        <taxon>Bacillati</taxon>
        <taxon>Bacillota</taxon>
        <taxon>Clostridia</taxon>
        <taxon>Lachnospirales</taxon>
        <taxon>Lachnospiraceae</taxon>
        <taxon>Robinsoniella</taxon>
    </lineage>
</organism>
<dbReference type="STRING" id="180332.GCA_000797495_05353"/>
<evidence type="ECO:0000313" key="2">
    <source>
        <dbReference type="EMBL" id="TLC97678.1"/>
    </source>
</evidence>
<dbReference type="InterPro" id="IPR000182">
    <property type="entry name" value="GNAT_dom"/>
</dbReference>
<keyword evidence="2" id="KW-0808">Transferase</keyword>
<accession>A0A4U8Q0B4</accession>